<comment type="caution">
    <text evidence="1">The sequence shown here is derived from an EMBL/GenBank/DDBJ whole genome shotgun (WGS) entry which is preliminary data.</text>
</comment>
<gene>
    <name evidence="1" type="ORF">EJ08DRAFT_401454</name>
</gene>
<accession>A0A9P4NKH9</accession>
<evidence type="ECO:0000313" key="2">
    <source>
        <dbReference type="Proteomes" id="UP000800235"/>
    </source>
</evidence>
<keyword evidence="2" id="KW-1185">Reference proteome</keyword>
<dbReference type="AlphaFoldDB" id="A0A9P4NKH9"/>
<sequence length="235" mass="27450">MTSMALVLYNRRAHPQPLGFLDLHRELRDTVYKLICSWDDIESYGLYLLEGLQAHRRMENMTRQAPAKMGTPGLLLINRQIHNEALQYLTRTPLKFSRMPEYSMNMGPVMLSELITPQLLLKVQVVELHIPRDTVLLQKKDISLYWHKMLRNILFWMDPRTHESSLQKLRIRVGEEPIVELNPLDDVEVPHLGKVTVSEVLKAMTRTHDYDICPGVLEFVEVLKMFFCMILLWAG</sequence>
<name>A0A9P4NKH9_9PEZI</name>
<dbReference type="OrthoDB" id="3629888at2759"/>
<dbReference type="EMBL" id="MU007070">
    <property type="protein sequence ID" value="KAF2425319.1"/>
    <property type="molecule type" value="Genomic_DNA"/>
</dbReference>
<protein>
    <submittedName>
        <fullName evidence="1">Uncharacterized protein</fullName>
    </submittedName>
</protein>
<evidence type="ECO:0000313" key="1">
    <source>
        <dbReference type="EMBL" id="KAF2425319.1"/>
    </source>
</evidence>
<dbReference type="Proteomes" id="UP000800235">
    <property type="component" value="Unassembled WGS sequence"/>
</dbReference>
<organism evidence="1 2">
    <name type="scientific">Tothia fuscella</name>
    <dbReference type="NCBI Taxonomy" id="1048955"/>
    <lineage>
        <taxon>Eukaryota</taxon>
        <taxon>Fungi</taxon>
        <taxon>Dikarya</taxon>
        <taxon>Ascomycota</taxon>
        <taxon>Pezizomycotina</taxon>
        <taxon>Dothideomycetes</taxon>
        <taxon>Pleosporomycetidae</taxon>
        <taxon>Venturiales</taxon>
        <taxon>Cylindrosympodiaceae</taxon>
        <taxon>Tothia</taxon>
    </lineage>
</organism>
<proteinExistence type="predicted"/>
<reference evidence="1" key="1">
    <citation type="journal article" date="2020" name="Stud. Mycol.">
        <title>101 Dothideomycetes genomes: a test case for predicting lifestyles and emergence of pathogens.</title>
        <authorList>
            <person name="Haridas S."/>
            <person name="Albert R."/>
            <person name="Binder M."/>
            <person name="Bloem J."/>
            <person name="Labutti K."/>
            <person name="Salamov A."/>
            <person name="Andreopoulos B."/>
            <person name="Baker S."/>
            <person name="Barry K."/>
            <person name="Bills G."/>
            <person name="Bluhm B."/>
            <person name="Cannon C."/>
            <person name="Castanera R."/>
            <person name="Culley D."/>
            <person name="Daum C."/>
            <person name="Ezra D."/>
            <person name="Gonzalez J."/>
            <person name="Henrissat B."/>
            <person name="Kuo A."/>
            <person name="Liang C."/>
            <person name="Lipzen A."/>
            <person name="Lutzoni F."/>
            <person name="Magnuson J."/>
            <person name="Mondo S."/>
            <person name="Nolan M."/>
            <person name="Ohm R."/>
            <person name="Pangilinan J."/>
            <person name="Park H.-J."/>
            <person name="Ramirez L."/>
            <person name="Alfaro M."/>
            <person name="Sun H."/>
            <person name="Tritt A."/>
            <person name="Yoshinaga Y."/>
            <person name="Zwiers L.-H."/>
            <person name="Turgeon B."/>
            <person name="Goodwin S."/>
            <person name="Spatafora J."/>
            <person name="Crous P."/>
            <person name="Grigoriev I."/>
        </authorList>
    </citation>
    <scope>NUCLEOTIDE SEQUENCE</scope>
    <source>
        <strain evidence="1">CBS 130266</strain>
    </source>
</reference>